<feature type="compositionally biased region" description="Acidic residues" evidence="8">
    <location>
        <begin position="584"/>
        <end position="595"/>
    </location>
</feature>
<dbReference type="PANTHER" id="PTHR11085:SF8">
    <property type="entry name" value="NAD-DEPENDENT HISTONE DEACETYLASE HST3"/>
    <property type="match status" value="1"/>
</dbReference>
<feature type="binding site" evidence="7">
    <location>
        <position position="237"/>
    </location>
    <ligand>
        <name>Zn(2+)</name>
        <dbReference type="ChEBI" id="CHEBI:29105"/>
    </ligand>
</feature>
<keyword evidence="11" id="KW-1185">Reference proteome</keyword>
<evidence type="ECO:0000256" key="6">
    <source>
        <dbReference type="ARBA" id="ARBA00023128"/>
    </source>
</evidence>
<feature type="binding site" evidence="7">
    <location>
        <position position="265"/>
    </location>
    <ligand>
        <name>Zn(2+)</name>
        <dbReference type="ChEBI" id="CHEBI:29105"/>
    </ligand>
</feature>
<sequence>MMTKIASFPQNGSGSYDTLKGKDKILFDKVVVGIVNSKKVVVVAGAGLSCSSGIPDFRSENGLYSLVGQMETDNTPSGSSSGTSPPPSNPFQTGKDLFTSTTAFATPHSTSLYLRFIGSLLLASRKAEPTRAHRLLKRMEDKGRLLRIWTQNVDGLEARAGLSGGRGVVGEEEFRTGKVSAGPSILIPPSYASVVARSRPGPGPSTSSSLASQRRSIAKPRSPVTMELHGNVHYARCNLCSEEYVTRKEWVDEWVQGRGVECEACGIRAIEREFRNARAIKTGMLLPSLVLYDQPHPQGEEIITSQDKDLAKKPDCLIIMGTSLKVVGIKRLVKDFIKGIREDHAAARIKAQATAKCLSKPATPSAAARAKKPLDKLPVIFVNKTRPDKEWEGLIDVWIEAECDAFAEGCEKIWRGVRPGDWEVQETLDDCRVGWKQVERVVQGQKGKTEVATPSTPRKNKERNPLGSGSNAINRPQPTIATPSTPKRKSTKNILMTPEKTPLRSATRALKRTRNDDEENDPFNSSAGSIALPPTPEQTPKKRRRHTDYGPARCVAKSLTASVQEPVGVSQRRYRTRSRVSGFDSEESDLSEGLA</sequence>
<protein>
    <recommendedName>
        <fullName evidence="9">Deacetylase sirtuin-type domain-containing protein</fullName>
    </recommendedName>
</protein>
<dbReference type="GO" id="GO:0046872">
    <property type="term" value="F:metal ion binding"/>
    <property type="evidence" value="ECO:0007669"/>
    <property type="project" value="UniProtKB-KW"/>
</dbReference>
<gene>
    <name evidence="10" type="ORF">FFLO_01844</name>
</gene>
<dbReference type="InterPro" id="IPR003000">
    <property type="entry name" value="Sirtuin"/>
</dbReference>
<evidence type="ECO:0000256" key="2">
    <source>
        <dbReference type="ARBA" id="ARBA00006924"/>
    </source>
</evidence>
<feature type="compositionally biased region" description="Low complexity" evidence="8">
    <location>
        <begin position="74"/>
        <end position="83"/>
    </location>
</feature>
<keyword evidence="7" id="KW-0479">Metal-binding</keyword>
<dbReference type="EMBL" id="JABELV010000027">
    <property type="protein sequence ID" value="KAG7562684.1"/>
    <property type="molecule type" value="Genomic_DNA"/>
</dbReference>
<feature type="domain" description="Deacetylase sirtuin-type" evidence="9">
    <location>
        <begin position="20"/>
        <end position="423"/>
    </location>
</feature>
<dbReference type="PANTHER" id="PTHR11085">
    <property type="entry name" value="NAD-DEPENDENT PROTEIN DEACYLASE SIRTUIN-5, MITOCHONDRIAL-RELATED"/>
    <property type="match status" value="1"/>
</dbReference>
<dbReference type="AlphaFoldDB" id="A0A8K0NS97"/>
<comment type="similarity">
    <text evidence="2">Belongs to the sirtuin family. Class I subfamily.</text>
</comment>
<feature type="region of interest" description="Disordered" evidence="8">
    <location>
        <begin position="196"/>
        <end position="222"/>
    </location>
</feature>
<keyword evidence="6" id="KW-0496">Mitochondrion</keyword>
<dbReference type="GO" id="GO:0017136">
    <property type="term" value="F:histone deacetylase activity, NAD-dependent"/>
    <property type="evidence" value="ECO:0007669"/>
    <property type="project" value="TreeGrafter"/>
</dbReference>
<name>A0A8K0NS97_9TREE</name>
<keyword evidence="4" id="KW-0809">Transit peptide</keyword>
<dbReference type="InterPro" id="IPR026590">
    <property type="entry name" value="Ssirtuin_cat_dom"/>
</dbReference>
<feature type="compositionally biased region" description="Polar residues" evidence="8">
    <location>
        <begin position="467"/>
        <end position="485"/>
    </location>
</feature>
<dbReference type="Gene3D" id="3.40.50.1220">
    <property type="entry name" value="TPP-binding domain"/>
    <property type="match status" value="1"/>
</dbReference>
<feature type="compositionally biased region" description="Low complexity" evidence="8">
    <location>
        <begin position="197"/>
        <end position="215"/>
    </location>
</feature>
<feature type="binding site" evidence="7">
    <location>
        <position position="240"/>
    </location>
    <ligand>
        <name>Zn(2+)</name>
        <dbReference type="ChEBI" id="CHEBI:29105"/>
    </ligand>
</feature>
<accession>A0A8K0NS97</accession>
<feature type="binding site" evidence="7">
    <location>
        <position position="262"/>
    </location>
    <ligand>
        <name>Zn(2+)</name>
        <dbReference type="ChEBI" id="CHEBI:29105"/>
    </ligand>
</feature>
<proteinExistence type="inferred from homology"/>
<evidence type="ECO:0000256" key="7">
    <source>
        <dbReference type="PROSITE-ProRule" id="PRU00236"/>
    </source>
</evidence>
<organism evidence="10 11">
    <name type="scientific">Filobasidium floriforme</name>
    <dbReference type="NCBI Taxonomy" id="5210"/>
    <lineage>
        <taxon>Eukaryota</taxon>
        <taxon>Fungi</taxon>
        <taxon>Dikarya</taxon>
        <taxon>Basidiomycota</taxon>
        <taxon>Agaricomycotina</taxon>
        <taxon>Tremellomycetes</taxon>
        <taxon>Filobasidiales</taxon>
        <taxon>Filobasidiaceae</taxon>
        <taxon>Filobasidium</taxon>
    </lineage>
</organism>
<dbReference type="SUPFAM" id="SSF52467">
    <property type="entry name" value="DHS-like NAD/FAD-binding domain"/>
    <property type="match status" value="1"/>
</dbReference>
<dbReference type="GO" id="GO:0005739">
    <property type="term" value="C:mitochondrion"/>
    <property type="evidence" value="ECO:0007669"/>
    <property type="project" value="UniProtKB-SubCell"/>
</dbReference>
<keyword evidence="3" id="KW-0808">Transferase</keyword>
<feature type="region of interest" description="Disordered" evidence="8">
    <location>
        <begin position="442"/>
        <end position="595"/>
    </location>
</feature>
<comment type="subcellular location">
    <subcellularLocation>
        <location evidence="1">Mitochondrion</location>
    </subcellularLocation>
</comment>
<dbReference type="PROSITE" id="PS50305">
    <property type="entry name" value="SIRTUIN"/>
    <property type="match status" value="1"/>
</dbReference>
<evidence type="ECO:0000256" key="1">
    <source>
        <dbReference type="ARBA" id="ARBA00004173"/>
    </source>
</evidence>
<evidence type="ECO:0000256" key="4">
    <source>
        <dbReference type="ARBA" id="ARBA00022946"/>
    </source>
</evidence>
<comment type="caution">
    <text evidence="10">The sequence shown here is derived from an EMBL/GenBank/DDBJ whole genome shotgun (WGS) entry which is preliminary data.</text>
</comment>
<feature type="active site" description="Proton acceptor" evidence="7">
    <location>
        <position position="229"/>
    </location>
</feature>
<evidence type="ECO:0000313" key="10">
    <source>
        <dbReference type="EMBL" id="KAG7562684.1"/>
    </source>
</evidence>
<reference evidence="10" key="1">
    <citation type="submission" date="2020-04" db="EMBL/GenBank/DDBJ databases">
        <title>Analysis of mating type loci in Filobasidium floriforme.</title>
        <authorList>
            <person name="Nowrousian M."/>
        </authorList>
    </citation>
    <scope>NUCLEOTIDE SEQUENCE</scope>
    <source>
        <strain evidence="10">CBS 6242</strain>
    </source>
</reference>
<evidence type="ECO:0000256" key="8">
    <source>
        <dbReference type="SAM" id="MobiDB-lite"/>
    </source>
</evidence>
<feature type="region of interest" description="Disordered" evidence="8">
    <location>
        <begin position="69"/>
        <end position="96"/>
    </location>
</feature>
<evidence type="ECO:0000313" key="11">
    <source>
        <dbReference type="Proteomes" id="UP000812966"/>
    </source>
</evidence>
<keyword evidence="5" id="KW-0520">NAD</keyword>
<dbReference type="InterPro" id="IPR029035">
    <property type="entry name" value="DHS-like_NAD/FAD-binding_dom"/>
</dbReference>
<evidence type="ECO:0000256" key="5">
    <source>
        <dbReference type="ARBA" id="ARBA00023027"/>
    </source>
</evidence>
<dbReference type="Pfam" id="PF02146">
    <property type="entry name" value="SIR2"/>
    <property type="match status" value="3"/>
</dbReference>
<keyword evidence="7" id="KW-0862">Zinc</keyword>
<evidence type="ECO:0000256" key="3">
    <source>
        <dbReference type="ARBA" id="ARBA00022679"/>
    </source>
</evidence>
<dbReference type="GO" id="GO:0005634">
    <property type="term" value="C:nucleus"/>
    <property type="evidence" value="ECO:0007669"/>
    <property type="project" value="TreeGrafter"/>
</dbReference>
<dbReference type="GO" id="GO:0070403">
    <property type="term" value="F:NAD+ binding"/>
    <property type="evidence" value="ECO:0007669"/>
    <property type="project" value="InterPro"/>
</dbReference>
<dbReference type="InterPro" id="IPR050134">
    <property type="entry name" value="NAD-dep_sirtuin_deacylases"/>
</dbReference>
<evidence type="ECO:0000259" key="9">
    <source>
        <dbReference type="PROSITE" id="PS50305"/>
    </source>
</evidence>
<dbReference type="Proteomes" id="UP000812966">
    <property type="component" value="Unassembled WGS sequence"/>
</dbReference>